<dbReference type="Proteomes" id="UP000469452">
    <property type="component" value="Unassembled WGS sequence"/>
</dbReference>
<name>A0A6A4YYC9_APHAT</name>
<evidence type="ECO:0000313" key="4">
    <source>
        <dbReference type="EMBL" id="KAF0702602.1"/>
    </source>
</evidence>
<comment type="caution">
    <text evidence="4">The sequence shown here is derived from an EMBL/GenBank/DDBJ whole genome shotgun (WGS) entry which is preliminary data.</text>
</comment>
<feature type="domain" description="DDE Tnp4" evidence="3">
    <location>
        <begin position="165"/>
        <end position="254"/>
    </location>
</feature>
<gene>
    <name evidence="4" type="ORF">AaE_015827</name>
</gene>
<evidence type="ECO:0000256" key="1">
    <source>
        <dbReference type="ARBA" id="ARBA00001968"/>
    </source>
</evidence>
<dbReference type="AlphaFoldDB" id="A0A6A4YYC9"/>
<reference evidence="4 5" key="1">
    <citation type="submission" date="2019-06" db="EMBL/GenBank/DDBJ databases">
        <title>Genomics analysis of Aphanomyces spp. identifies a new class of oomycete effector associated with host adaptation.</title>
        <authorList>
            <person name="Gaulin E."/>
        </authorList>
    </citation>
    <scope>NUCLEOTIDE SEQUENCE [LARGE SCALE GENOMIC DNA]</scope>
    <source>
        <strain evidence="4 5">E</strain>
    </source>
</reference>
<dbReference type="GO" id="GO:0046872">
    <property type="term" value="F:metal ion binding"/>
    <property type="evidence" value="ECO:0007669"/>
    <property type="project" value="UniProtKB-KW"/>
</dbReference>
<keyword evidence="2" id="KW-0479">Metal-binding</keyword>
<proteinExistence type="predicted"/>
<evidence type="ECO:0000259" key="3">
    <source>
        <dbReference type="Pfam" id="PF13359"/>
    </source>
</evidence>
<dbReference type="InterPro" id="IPR027806">
    <property type="entry name" value="HARBI1_dom"/>
</dbReference>
<accession>A0A6A4YYC9</accession>
<dbReference type="PANTHER" id="PTHR48471">
    <property type="entry name" value="DDE TNP4 DOMAIN-CONTAINING PROTEIN"/>
    <property type="match status" value="1"/>
</dbReference>
<dbReference type="EMBL" id="VJMI01021079">
    <property type="protein sequence ID" value="KAF0702602.1"/>
    <property type="molecule type" value="Genomic_DNA"/>
</dbReference>
<dbReference type="PANTHER" id="PTHR48471:SF1">
    <property type="entry name" value="DDE TNP4 DOMAIN-CONTAINING PROTEIN"/>
    <property type="match status" value="1"/>
</dbReference>
<organism evidence="4 5">
    <name type="scientific">Aphanomyces astaci</name>
    <name type="common">Crayfish plague agent</name>
    <dbReference type="NCBI Taxonomy" id="112090"/>
    <lineage>
        <taxon>Eukaryota</taxon>
        <taxon>Sar</taxon>
        <taxon>Stramenopiles</taxon>
        <taxon>Oomycota</taxon>
        <taxon>Saprolegniomycetes</taxon>
        <taxon>Saprolegniales</taxon>
        <taxon>Verrucalvaceae</taxon>
        <taxon>Aphanomyces</taxon>
    </lineage>
</organism>
<comment type="cofactor">
    <cofactor evidence="1">
        <name>a divalent metal cation</name>
        <dbReference type="ChEBI" id="CHEBI:60240"/>
    </cofactor>
</comment>
<evidence type="ECO:0000256" key="2">
    <source>
        <dbReference type="ARBA" id="ARBA00022723"/>
    </source>
</evidence>
<evidence type="ECO:0000313" key="5">
    <source>
        <dbReference type="Proteomes" id="UP000469452"/>
    </source>
</evidence>
<dbReference type="Pfam" id="PF13359">
    <property type="entry name" value="DDE_Tnp_4"/>
    <property type="match status" value="1"/>
</dbReference>
<sequence>MTALRVRRQLKERNCIKAISLFKDQAHSPWYTMYQARNTESFISTVSVTPDAFDHILAHFKHEYVVLSRPGRSARPSRIPKKHAVLAMVLHYYTAAVEGKTMQELFSLTPSTFARVLGRAEDALWRTLKSIPDASIRWPSKLKQAYWASKLNAREPLVHGVFAFVDGRNLRVQEPSNADLQNAHYNGWLHCVIVTGVLCYGLDGTLIWGRHNCPGSWNDGEMSRRLQDILSDDSKVGPGMFIASDSAFPVGGRCAALQTMSDCITPLRQAAELGMGSATKVYRQLLLPLPYNPTLRGMRLDNIFRLYNYRVRRCGISQIKNVFGV</sequence>
<protein>
    <recommendedName>
        <fullName evidence="3">DDE Tnp4 domain-containing protein</fullName>
    </recommendedName>
</protein>
<dbReference type="VEuPathDB" id="FungiDB:H257_11652"/>